<keyword evidence="3" id="KW-1185">Reference proteome</keyword>
<feature type="compositionally biased region" description="Polar residues" evidence="1">
    <location>
        <begin position="24"/>
        <end position="37"/>
    </location>
</feature>
<comment type="caution">
    <text evidence="2">The sequence shown here is derived from an EMBL/GenBank/DDBJ whole genome shotgun (WGS) entry which is preliminary data.</text>
</comment>
<sequence length="61" mass="6696">MLELHKRSHAGDFSGTCTRHRNPSAPQQQKSKQTQRSITAMLDAAIAEPDRLAKSFGSITS</sequence>
<dbReference type="EMBL" id="JABWMJ010000013">
    <property type="protein sequence ID" value="NUZ08389.1"/>
    <property type="molecule type" value="Genomic_DNA"/>
</dbReference>
<accession>A0A7Y6TYN3</accession>
<organism evidence="2 3">
    <name type="scientific">Piscinibacter koreensis</name>
    <dbReference type="NCBI Taxonomy" id="2742824"/>
    <lineage>
        <taxon>Bacteria</taxon>
        <taxon>Pseudomonadati</taxon>
        <taxon>Pseudomonadota</taxon>
        <taxon>Betaproteobacteria</taxon>
        <taxon>Burkholderiales</taxon>
        <taxon>Sphaerotilaceae</taxon>
        <taxon>Piscinibacter</taxon>
    </lineage>
</organism>
<evidence type="ECO:0000313" key="3">
    <source>
        <dbReference type="Proteomes" id="UP000529637"/>
    </source>
</evidence>
<evidence type="ECO:0000313" key="2">
    <source>
        <dbReference type="EMBL" id="NUZ08389.1"/>
    </source>
</evidence>
<dbReference type="AlphaFoldDB" id="A0A7Y6TYN3"/>
<proteinExistence type="predicted"/>
<name>A0A7Y6TYN3_9BURK</name>
<evidence type="ECO:0000256" key="1">
    <source>
        <dbReference type="SAM" id="MobiDB-lite"/>
    </source>
</evidence>
<dbReference type="RefSeq" id="WP_176071232.1">
    <property type="nucleotide sequence ID" value="NZ_JABWMJ010000013.1"/>
</dbReference>
<protein>
    <submittedName>
        <fullName evidence="2">Uncharacterized protein</fullName>
    </submittedName>
</protein>
<feature type="region of interest" description="Disordered" evidence="1">
    <location>
        <begin position="1"/>
        <end position="37"/>
    </location>
</feature>
<gene>
    <name evidence="2" type="ORF">HQN59_21790</name>
</gene>
<reference evidence="2 3" key="1">
    <citation type="submission" date="2020-06" db="EMBL/GenBank/DDBJ databases">
        <title>Schlegella sp. ID0723 isolated from air conditioner.</title>
        <authorList>
            <person name="Kim D.Y."/>
            <person name="Kim D.-U."/>
        </authorList>
    </citation>
    <scope>NUCLEOTIDE SEQUENCE [LARGE SCALE GENOMIC DNA]</scope>
    <source>
        <strain evidence="2 3">ID0723</strain>
    </source>
</reference>
<dbReference type="Proteomes" id="UP000529637">
    <property type="component" value="Unassembled WGS sequence"/>
</dbReference>